<feature type="domain" description="Prokaryotic-type class I peptide chain release factors" evidence="3">
    <location>
        <begin position="5"/>
        <end position="127"/>
    </location>
</feature>
<sequence length="133" mass="15631">MDKELLHNELTFKASRSSGPGGQHVNKTSTRIELYWSLKDSLVFSEDQKIRLREKLHNRLTKEQILILSSGRTRSQLKNKEQVIKRFFELLEEALTPPKKRKKSKPTYASKVKRLQSKKQHSEKKASRKKPDF</sequence>
<feature type="compositionally biased region" description="Basic residues" evidence="2">
    <location>
        <begin position="98"/>
        <end position="122"/>
    </location>
</feature>
<evidence type="ECO:0000259" key="3">
    <source>
        <dbReference type="Pfam" id="PF00472"/>
    </source>
</evidence>
<feature type="region of interest" description="Disordered" evidence="2">
    <location>
        <begin position="1"/>
        <end position="26"/>
    </location>
</feature>
<feature type="compositionally biased region" description="Basic and acidic residues" evidence="2">
    <location>
        <begin position="123"/>
        <end position="133"/>
    </location>
</feature>
<dbReference type="InterPro" id="IPR045853">
    <property type="entry name" value="Pep_chain_release_fac_I_sf"/>
</dbReference>
<dbReference type="Proteomes" id="UP000198379">
    <property type="component" value="Unassembled WGS sequence"/>
</dbReference>
<name>A0A238W647_9FLAO</name>
<accession>A0A238W647</accession>
<dbReference type="GO" id="GO:0072344">
    <property type="term" value="P:rescue of stalled ribosome"/>
    <property type="evidence" value="ECO:0007669"/>
    <property type="project" value="TreeGrafter"/>
</dbReference>
<dbReference type="SUPFAM" id="SSF75620">
    <property type="entry name" value="Release factor"/>
    <property type="match status" value="1"/>
</dbReference>
<dbReference type="GO" id="GO:0043022">
    <property type="term" value="F:ribosome binding"/>
    <property type="evidence" value="ECO:0007669"/>
    <property type="project" value="TreeGrafter"/>
</dbReference>
<evidence type="ECO:0000313" key="4">
    <source>
        <dbReference type="EMBL" id="SNR41643.1"/>
    </source>
</evidence>
<dbReference type="GO" id="GO:0004045">
    <property type="term" value="F:peptidyl-tRNA hydrolase activity"/>
    <property type="evidence" value="ECO:0007669"/>
    <property type="project" value="TreeGrafter"/>
</dbReference>
<dbReference type="Pfam" id="PF00472">
    <property type="entry name" value="RF-1"/>
    <property type="match status" value="1"/>
</dbReference>
<feature type="region of interest" description="Disordered" evidence="2">
    <location>
        <begin position="96"/>
        <end position="133"/>
    </location>
</feature>
<proteinExistence type="inferred from homology"/>
<dbReference type="OrthoDB" id="9815709at2"/>
<protein>
    <submittedName>
        <fullName evidence="4">Ribosome-associated protein</fullName>
    </submittedName>
</protein>
<dbReference type="EMBL" id="FZNY01000001">
    <property type="protein sequence ID" value="SNR41643.1"/>
    <property type="molecule type" value="Genomic_DNA"/>
</dbReference>
<dbReference type="AlphaFoldDB" id="A0A238W647"/>
<dbReference type="Gene3D" id="3.30.160.20">
    <property type="match status" value="1"/>
</dbReference>
<keyword evidence="5" id="KW-1185">Reference proteome</keyword>
<dbReference type="RefSeq" id="WP_089370020.1">
    <property type="nucleotide sequence ID" value="NZ_BMEP01000002.1"/>
</dbReference>
<dbReference type="NCBIfam" id="NF006718">
    <property type="entry name" value="PRK09256.1"/>
    <property type="match status" value="1"/>
</dbReference>
<comment type="similarity">
    <text evidence="1">Belongs to the prokaryotic/mitochondrial release factor family.</text>
</comment>
<reference evidence="4 5" key="1">
    <citation type="submission" date="2017-06" db="EMBL/GenBank/DDBJ databases">
        <authorList>
            <person name="Kim H.J."/>
            <person name="Triplett B.A."/>
        </authorList>
    </citation>
    <scope>NUCLEOTIDE SEQUENCE [LARGE SCALE GENOMIC DNA]</scope>
    <source>
        <strain evidence="4 5">DSM 25597</strain>
    </source>
</reference>
<dbReference type="PANTHER" id="PTHR47814:SF1">
    <property type="entry name" value="PEPTIDYL-TRNA HYDROLASE ARFB"/>
    <property type="match status" value="1"/>
</dbReference>
<evidence type="ECO:0000256" key="1">
    <source>
        <dbReference type="ARBA" id="ARBA00010835"/>
    </source>
</evidence>
<gene>
    <name evidence="4" type="ORF">SAMN06265376_101699</name>
</gene>
<dbReference type="GO" id="GO:0003747">
    <property type="term" value="F:translation release factor activity"/>
    <property type="evidence" value="ECO:0007669"/>
    <property type="project" value="InterPro"/>
</dbReference>
<evidence type="ECO:0000256" key="2">
    <source>
        <dbReference type="SAM" id="MobiDB-lite"/>
    </source>
</evidence>
<evidence type="ECO:0000313" key="5">
    <source>
        <dbReference type="Proteomes" id="UP000198379"/>
    </source>
</evidence>
<dbReference type="InterPro" id="IPR000352">
    <property type="entry name" value="Pep_chain_release_fac_I"/>
</dbReference>
<organism evidence="4 5">
    <name type="scientific">Dokdonia pacifica</name>
    <dbReference type="NCBI Taxonomy" id="1627892"/>
    <lineage>
        <taxon>Bacteria</taxon>
        <taxon>Pseudomonadati</taxon>
        <taxon>Bacteroidota</taxon>
        <taxon>Flavobacteriia</taxon>
        <taxon>Flavobacteriales</taxon>
        <taxon>Flavobacteriaceae</taxon>
        <taxon>Dokdonia</taxon>
    </lineage>
</organism>
<dbReference type="PANTHER" id="PTHR47814">
    <property type="entry name" value="PEPTIDYL-TRNA HYDROLASE ARFB"/>
    <property type="match status" value="1"/>
</dbReference>